<feature type="compositionally biased region" description="Basic and acidic residues" evidence="1">
    <location>
        <begin position="386"/>
        <end position="406"/>
    </location>
</feature>
<accession>A0ABY2H580</accession>
<evidence type="ECO:0000313" key="2">
    <source>
        <dbReference type="EMBL" id="TFB02672.1"/>
    </source>
</evidence>
<sequence length="479" mass="52278">MGVLANQVSAGIVGPTVTAAGAALGPTINSFDGVEFGNPSTPAISQMPMQMPTSMPMPMPSISSTSSVHQMQSMQSMAKNMPTKMGTTITSNMIMGVEPNPNIHTGTSVNQTPNMTLSTPPPPRPYRPVTDGHQNMAIGQPTTKEPQQHAPGSGIITQPYEKAAKTEAKALAPQHNSRVAKCPPVMSSKARALLRAMTPEAFAPTPVQALAPPQPHPAAAPEAMVVDEVPPPAPAPIPEAARAEPNLEDTPAARATPSKIDQERLDKLLVCKHWERHHMISFCQQVEIMAGNRGNDYTTWRQRLIKRRESRGLWNVYEIDGFLYEVDFNTGEARGVPRREYVKMVDKVKRKCCAPAVEEVVEENEEEVEEESEEDEGGGEEEEEKEAGKEDEGKKVDEDVEGKVGEAEEEEEEEEVEEKGEVEDKQEEEEGEMEGMEVVEEASQASAGNARSFLDLLDENGDVLPLEAWDQELRDGLAV</sequence>
<organism evidence="2 3">
    <name type="scientific">Trichoderma ghanense</name>
    <dbReference type="NCBI Taxonomy" id="65468"/>
    <lineage>
        <taxon>Eukaryota</taxon>
        <taxon>Fungi</taxon>
        <taxon>Dikarya</taxon>
        <taxon>Ascomycota</taxon>
        <taxon>Pezizomycotina</taxon>
        <taxon>Sordariomycetes</taxon>
        <taxon>Hypocreomycetidae</taxon>
        <taxon>Hypocreales</taxon>
        <taxon>Hypocreaceae</taxon>
        <taxon>Trichoderma</taxon>
    </lineage>
</organism>
<dbReference type="EMBL" id="PPTA01000006">
    <property type="protein sequence ID" value="TFB02672.1"/>
    <property type="molecule type" value="Genomic_DNA"/>
</dbReference>
<protein>
    <submittedName>
        <fullName evidence="2">Uncharacterized protein</fullName>
    </submittedName>
</protein>
<dbReference type="RefSeq" id="XP_073558873.1">
    <property type="nucleotide sequence ID" value="XM_073702418.1"/>
</dbReference>
<evidence type="ECO:0000256" key="1">
    <source>
        <dbReference type="SAM" id="MobiDB-lite"/>
    </source>
</evidence>
<proteinExistence type="predicted"/>
<evidence type="ECO:0000313" key="3">
    <source>
        <dbReference type="Proteomes" id="UP001642720"/>
    </source>
</evidence>
<feature type="region of interest" description="Disordered" evidence="1">
    <location>
        <begin position="359"/>
        <end position="446"/>
    </location>
</feature>
<feature type="compositionally biased region" description="Acidic residues" evidence="1">
    <location>
        <begin position="407"/>
        <end position="440"/>
    </location>
</feature>
<comment type="caution">
    <text evidence="2">The sequence shown here is derived from an EMBL/GenBank/DDBJ whole genome shotgun (WGS) entry which is preliminary data.</text>
</comment>
<keyword evidence="3" id="KW-1185">Reference proteome</keyword>
<dbReference type="GeneID" id="300576868"/>
<reference evidence="2 3" key="1">
    <citation type="submission" date="2018-01" db="EMBL/GenBank/DDBJ databases">
        <title>Genome characterization of the sugarcane-associated fungus Trichoderma ghanense CCMA-1212 and their application in lignocelulose bioconversion.</title>
        <authorList>
            <person name="Steindorff A.S."/>
            <person name="Mendes T.D."/>
            <person name="Vilela E.S.D."/>
            <person name="Rodrigues D.S."/>
            <person name="Formighieri E.F."/>
            <person name="Melo I.S."/>
            <person name="Favaro L.C.L."/>
        </authorList>
    </citation>
    <scope>NUCLEOTIDE SEQUENCE [LARGE SCALE GENOMIC DNA]</scope>
    <source>
        <strain evidence="2 3">CCMA-1212</strain>
    </source>
</reference>
<name>A0ABY2H580_9HYPO</name>
<gene>
    <name evidence="2" type="ORF">CCMA1212_005142</name>
</gene>
<dbReference type="Proteomes" id="UP001642720">
    <property type="component" value="Unassembled WGS sequence"/>
</dbReference>
<feature type="compositionally biased region" description="Acidic residues" evidence="1">
    <location>
        <begin position="359"/>
        <end position="385"/>
    </location>
</feature>